<dbReference type="RefSeq" id="WP_317139114.1">
    <property type="nucleotide sequence ID" value="NZ_CP118157.1"/>
</dbReference>
<dbReference type="KEGG" id="mbet:N8K70_14790"/>
<dbReference type="GO" id="GO:0051213">
    <property type="term" value="F:dioxygenase activity"/>
    <property type="evidence" value="ECO:0007669"/>
    <property type="project" value="UniProtKB-KW"/>
</dbReference>
<protein>
    <submittedName>
        <fullName evidence="2">Aromatic ring-opening dioxygenase LigA</fullName>
    </submittedName>
</protein>
<proteinExistence type="predicted"/>
<keyword evidence="2" id="KW-0223">Dioxygenase</keyword>
<reference evidence="2 3" key="1">
    <citation type="submission" date="2023-02" db="EMBL/GenBank/DDBJ databases">
        <title>Microbacterium betulae sp. nov., isolated from birch wood.</title>
        <authorList>
            <person name="Pasciak M."/>
            <person name="Pawlik K.J."/>
            <person name="Martynowski D."/>
            <person name="Laczmanski L."/>
            <person name="Ciekot J."/>
            <person name="Szponar B."/>
            <person name="Wojcik-Fatla A."/>
            <person name="Mackiewicz B."/>
            <person name="Farian E."/>
            <person name="Cholewa G."/>
            <person name="Cholewa A."/>
            <person name="Dutkiewicz J."/>
        </authorList>
    </citation>
    <scope>NUCLEOTIDE SEQUENCE [LARGE SCALE GENOMIC DNA]</scope>
    <source>
        <strain evidence="2 3">AB</strain>
    </source>
</reference>
<keyword evidence="3" id="KW-1185">Reference proteome</keyword>
<dbReference type="AlphaFoldDB" id="A0AA97FG96"/>
<dbReference type="Proteomes" id="UP001305498">
    <property type="component" value="Chromosome"/>
</dbReference>
<keyword evidence="1" id="KW-1133">Transmembrane helix</keyword>
<accession>A0AA97FG96</accession>
<gene>
    <name evidence="2" type="ORF">N8K70_14790</name>
</gene>
<evidence type="ECO:0000313" key="3">
    <source>
        <dbReference type="Proteomes" id="UP001305498"/>
    </source>
</evidence>
<keyword evidence="1" id="KW-0472">Membrane</keyword>
<dbReference type="EMBL" id="CP118157">
    <property type="protein sequence ID" value="WOF22643.1"/>
    <property type="molecule type" value="Genomic_DNA"/>
</dbReference>
<evidence type="ECO:0000313" key="2">
    <source>
        <dbReference type="EMBL" id="WOF22643.1"/>
    </source>
</evidence>
<keyword evidence="2" id="KW-0560">Oxidoreductase</keyword>
<evidence type="ECO:0000256" key="1">
    <source>
        <dbReference type="SAM" id="Phobius"/>
    </source>
</evidence>
<keyword evidence="1" id="KW-0812">Transmembrane</keyword>
<name>A0AA97FG96_9MICO</name>
<organism evidence="2 3">
    <name type="scientific">Microbacterium betulae</name>
    <dbReference type="NCBI Taxonomy" id="2981139"/>
    <lineage>
        <taxon>Bacteria</taxon>
        <taxon>Bacillati</taxon>
        <taxon>Actinomycetota</taxon>
        <taxon>Actinomycetes</taxon>
        <taxon>Micrococcales</taxon>
        <taxon>Microbacteriaceae</taxon>
        <taxon>Microbacterium</taxon>
    </lineage>
</organism>
<feature type="transmembrane region" description="Helical" evidence="1">
    <location>
        <begin position="116"/>
        <end position="139"/>
    </location>
</feature>
<sequence length="144" mass="14720">MGIRIASNAPRTGGIRRVGGLGVAAGATLVAVGAAVWAVITRELRAEKITVAGDSDLLPGKPVAGPVSAYAQAEIIRKHALAASDGKTFAELPQDDPVRSTVMSASFLRASLFTSVVSYGVAAFAIGVGVVTGAFGWALRRTDR</sequence>
<feature type="transmembrane region" description="Helical" evidence="1">
    <location>
        <begin position="21"/>
        <end position="40"/>
    </location>
</feature>